<comment type="caution">
    <text evidence="1">The sequence shown here is derived from an EMBL/GenBank/DDBJ whole genome shotgun (WGS) entry which is preliminary data.</text>
</comment>
<evidence type="ECO:0000313" key="2">
    <source>
        <dbReference type="Proteomes" id="UP000565572"/>
    </source>
</evidence>
<protein>
    <submittedName>
        <fullName evidence="1">Uncharacterized protein</fullName>
    </submittedName>
</protein>
<dbReference type="InterPro" id="IPR025361">
    <property type="entry name" value="DUF4265"/>
</dbReference>
<evidence type="ECO:0000313" key="1">
    <source>
        <dbReference type="EMBL" id="MBB3326348.1"/>
    </source>
</evidence>
<reference evidence="1 2" key="1">
    <citation type="submission" date="2020-08" db="EMBL/GenBank/DDBJ databases">
        <title>Sequencing the genomes of 1000 actinobacteria strains.</title>
        <authorList>
            <person name="Klenk H.-P."/>
        </authorList>
    </citation>
    <scope>NUCLEOTIDE SEQUENCE [LARGE SCALE GENOMIC DNA]</scope>
    <source>
        <strain evidence="1 2">DSM 11053</strain>
    </source>
</reference>
<dbReference type="AlphaFoldDB" id="A0A7W5P6E4"/>
<dbReference type="EMBL" id="JACHZG010000001">
    <property type="protein sequence ID" value="MBB3326348.1"/>
    <property type="molecule type" value="Genomic_DNA"/>
</dbReference>
<accession>A0A7W5P6E4</accession>
<organism evidence="1 2">
    <name type="scientific">Microlunatus antarcticus</name>
    <dbReference type="NCBI Taxonomy" id="53388"/>
    <lineage>
        <taxon>Bacteria</taxon>
        <taxon>Bacillati</taxon>
        <taxon>Actinomycetota</taxon>
        <taxon>Actinomycetes</taxon>
        <taxon>Propionibacteriales</taxon>
        <taxon>Propionibacteriaceae</taxon>
        <taxon>Microlunatus</taxon>
    </lineage>
</organism>
<dbReference type="Pfam" id="PF14085">
    <property type="entry name" value="DUF4265"/>
    <property type="match status" value="1"/>
</dbReference>
<dbReference type="Proteomes" id="UP000565572">
    <property type="component" value="Unassembled WGS sequence"/>
</dbReference>
<keyword evidence="2" id="KW-1185">Reference proteome</keyword>
<proteinExistence type="predicted"/>
<dbReference type="RefSeq" id="WP_183337309.1">
    <property type="nucleotide sequence ID" value="NZ_JACHZG010000001.1"/>
</dbReference>
<sequence>MALGDIVSSRADGSGLVDRVVEPSGRYVFRAYFDGPEALLEEVAGWIELRGGLVERWSHHMIAIDAWDEVEAQHVADYLAGLEARGRLVYETGRS</sequence>
<name>A0A7W5P6E4_9ACTN</name>
<gene>
    <name evidence="1" type="ORF">FHX39_001292</name>
</gene>